<keyword evidence="2" id="KW-1185">Reference proteome</keyword>
<dbReference type="InParanoid" id="A0A2P5DZH7"/>
<organism evidence="1 2">
    <name type="scientific">Trema orientale</name>
    <name type="common">Charcoal tree</name>
    <name type="synonym">Celtis orientalis</name>
    <dbReference type="NCBI Taxonomy" id="63057"/>
    <lineage>
        <taxon>Eukaryota</taxon>
        <taxon>Viridiplantae</taxon>
        <taxon>Streptophyta</taxon>
        <taxon>Embryophyta</taxon>
        <taxon>Tracheophyta</taxon>
        <taxon>Spermatophyta</taxon>
        <taxon>Magnoliopsida</taxon>
        <taxon>eudicotyledons</taxon>
        <taxon>Gunneridae</taxon>
        <taxon>Pentapetalae</taxon>
        <taxon>rosids</taxon>
        <taxon>fabids</taxon>
        <taxon>Rosales</taxon>
        <taxon>Cannabaceae</taxon>
        <taxon>Trema</taxon>
    </lineage>
</organism>
<name>A0A2P5DZH7_TREOI</name>
<protein>
    <submittedName>
        <fullName evidence="1">Uncharacterized protein</fullName>
    </submittedName>
</protein>
<reference evidence="2" key="1">
    <citation type="submission" date="2016-06" db="EMBL/GenBank/DDBJ databases">
        <title>Parallel loss of symbiosis genes in relatives of nitrogen-fixing non-legume Parasponia.</title>
        <authorList>
            <person name="Van Velzen R."/>
            <person name="Holmer R."/>
            <person name="Bu F."/>
            <person name="Rutten L."/>
            <person name="Van Zeijl A."/>
            <person name="Liu W."/>
            <person name="Santuari L."/>
            <person name="Cao Q."/>
            <person name="Sharma T."/>
            <person name="Shen D."/>
            <person name="Roswanjaya Y."/>
            <person name="Wardhani T."/>
            <person name="Kalhor M.S."/>
            <person name="Jansen J."/>
            <person name="Van den Hoogen J."/>
            <person name="Gungor B."/>
            <person name="Hartog M."/>
            <person name="Hontelez J."/>
            <person name="Verver J."/>
            <person name="Yang W.-C."/>
            <person name="Schijlen E."/>
            <person name="Repin R."/>
            <person name="Schilthuizen M."/>
            <person name="Schranz E."/>
            <person name="Heidstra R."/>
            <person name="Miyata K."/>
            <person name="Fedorova E."/>
            <person name="Kohlen W."/>
            <person name="Bisseling T."/>
            <person name="Smit S."/>
            <person name="Geurts R."/>
        </authorList>
    </citation>
    <scope>NUCLEOTIDE SEQUENCE [LARGE SCALE GENOMIC DNA]</scope>
    <source>
        <strain evidence="2">cv. RG33-2</strain>
    </source>
</reference>
<accession>A0A2P5DZH7</accession>
<dbReference type="EMBL" id="JXTC01000240">
    <property type="protein sequence ID" value="PON78702.1"/>
    <property type="molecule type" value="Genomic_DNA"/>
</dbReference>
<sequence length="75" mass="8601">MKAARQLDLVSFTQSRWFTVMSTVKPHNVLFDSDFLSPFIQLWAGPVNNIDSGRRGHVVFLPGVRVRLSWVWDLG</sequence>
<proteinExistence type="predicted"/>
<evidence type="ECO:0000313" key="1">
    <source>
        <dbReference type="EMBL" id="PON78702.1"/>
    </source>
</evidence>
<dbReference type="Proteomes" id="UP000237000">
    <property type="component" value="Unassembled WGS sequence"/>
</dbReference>
<dbReference type="AlphaFoldDB" id="A0A2P5DZH7"/>
<comment type="caution">
    <text evidence="1">The sequence shown here is derived from an EMBL/GenBank/DDBJ whole genome shotgun (WGS) entry which is preliminary data.</text>
</comment>
<evidence type="ECO:0000313" key="2">
    <source>
        <dbReference type="Proteomes" id="UP000237000"/>
    </source>
</evidence>
<gene>
    <name evidence="1" type="ORF">TorRG33x02_237460</name>
</gene>